<dbReference type="Proteomes" id="UP000235145">
    <property type="component" value="Unassembled WGS sequence"/>
</dbReference>
<keyword evidence="1" id="KW-0812">Transmembrane</keyword>
<sequence>MAVDFVSRKQQIFDQRREKIEGKTAITNYRRRSLVTTLAMTVVATEEAEVVGVGVGVGVLVSVRDGVGVGIGVRVRVRVGVVIGVGVAAWVWVLFMIWIEVGFWYVGRFTATNHDTK</sequence>
<evidence type="ECO:0000256" key="1">
    <source>
        <dbReference type="SAM" id="Phobius"/>
    </source>
</evidence>
<accession>A0A9R1X6E7</accession>
<gene>
    <name evidence="2" type="ORF">LSAT_V11C600318640</name>
</gene>
<keyword evidence="1" id="KW-0472">Membrane</keyword>
<dbReference type="AlphaFoldDB" id="A0A9R1X6E7"/>
<comment type="caution">
    <text evidence="2">The sequence shown here is derived from an EMBL/GenBank/DDBJ whole genome shotgun (WGS) entry which is preliminary data.</text>
</comment>
<evidence type="ECO:0000313" key="3">
    <source>
        <dbReference type="Proteomes" id="UP000235145"/>
    </source>
</evidence>
<protein>
    <recommendedName>
        <fullName evidence="4">Transmembrane protein</fullName>
    </recommendedName>
</protein>
<evidence type="ECO:0008006" key="4">
    <source>
        <dbReference type="Google" id="ProtNLM"/>
    </source>
</evidence>
<dbReference type="EMBL" id="NBSK02000006">
    <property type="protein sequence ID" value="KAJ0201081.1"/>
    <property type="molecule type" value="Genomic_DNA"/>
</dbReference>
<name>A0A9R1X6E7_LACSA</name>
<proteinExistence type="predicted"/>
<feature type="transmembrane region" description="Helical" evidence="1">
    <location>
        <begin position="79"/>
        <end position="99"/>
    </location>
</feature>
<evidence type="ECO:0000313" key="2">
    <source>
        <dbReference type="EMBL" id="KAJ0201081.1"/>
    </source>
</evidence>
<keyword evidence="1" id="KW-1133">Transmembrane helix</keyword>
<organism evidence="2 3">
    <name type="scientific">Lactuca sativa</name>
    <name type="common">Garden lettuce</name>
    <dbReference type="NCBI Taxonomy" id="4236"/>
    <lineage>
        <taxon>Eukaryota</taxon>
        <taxon>Viridiplantae</taxon>
        <taxon>Streptophyta</taxon>
        <taxon>Embryophyta</taxon>
        <taxon>Tracheophyta</taxon>
        <taxon>Spermatophyta</taxon>
        <taxon>Magnoliopsida</taxon>
        <taxon>eudicotyledons</taxon>
        <taxon>Gunneridae</taxon>
        <taxon>Pentapetalae</taxon>
        <taxon>asterids</taxon>
        <taxon>campanulids</taxon>
        <taxon>Asterales</taxon>
        <taxon>Asteraceae</taxon>
        <taxon>Cichorioideae</taxon>
        <taxon>Cichorieae</taxon>
        <taxon>Lactucinae</taxon>
        <taxon>Lactuca</taxon>
    </lineage>
</organism>
<reference evidence="2 3" key="1">
    <citation type="journal article" date="2017" name="Nat. Commun.">
        <title>Genome assembly with in vitro proximity ligation data and whole-genome triplication in lettuce.</title>
        <authorList>
            <person name="Reyes-Chin-Wo S."/>
            <person name="Wang Z."/>
            <person name="Yang X."/>
            <person name="Kozik A."/>
            <person name="Arikit S."/>
            <person name="Song C."/>
            <person name="Xia L."/>
            <person name="Froenicke L."/>
            <person name="Lavelle D.O."/>
            <person name="Truco M.J."/>
            <person name="Xia R."/>
            <person name="Zhu S."/>
            <person name="Xu C."/>
            <person name="Xu H."/>
            <person name="Xu X."/>
            <person name="Cox K."/>
            <person name="Korf I."/>
            <person name="Meyers B.C."/>
            <person name="Michelmore R.W."/>
        </authorList>
    </citation>
    <scope>NUCLEOTIDE SEQUENCE [LARGE SCALE GENOMIC DNA]</scope>
    <source>
        <strain evidence="3">cv. Salinas</strain>
        <tissue evidence="2">Seedlings</tissue>
    </source>
</reference>
<keyword evidence="3" id="KW-1185">Reference proteome</keyword>